<feature type="compositionally biased region" description="Low complexity" evidence="1">
    <location>
        <begin position="179"/>
        <end position="195"/>
    </location>
</feature>
<feature type="region of interest" description="Disordered" evidence="1">
    <location>
        <begin position="168"/>
        <end position="197"/>
    </location>
</feature>
<evidence type="ECO:0008006" key="5">
    <source>
        <dbReference type="Google" id="ProtNLM"/>
    </source>
</evidence>
<dbReference type="EMBL" id="JAVHNQ010000011">
    <property type="protein sequence ID" value="KAK6336298.1"/>
    <property type="molecule type" value="Genomic_DNA"/>
</dbReference>
<dbReference type="Proteomes" id="UP001375240">
    <property type="component" value="Unassembled WGS sequence"/>
</dbReference>
<keyword evidence="4" id="KW-1185">Reference proteome</keyword>
<accession>A0AAV9UA17</accession>
<reference evidence="3 4" key="1">
    <citation type="submission" date="2019-10" db="EMBL/GenBank/DDBJ databases">
        <authorList>
            <person name="Palmer J.M."/>
        </authorList>
    </citation>
    <scope>NUCLEOTIDE SEQUENCE [LARGE SCALE GENOMIC DNA]</scope>
    <source>
        <strain evidence="3 4">TWF696</strain>
    </source>
</reference>
<gene>
    <name evidence="3" type="ORF">TWF696_001860</name>
</gene>
<feature type="chain" id="PRO_5043474443" description="Secreted protein" evidence="2">
    <location>
        <begin position="19"/>
        <end position="218"/>
    </location>
</feature>
<evidence type="ECO:0000256" key="1">
    <source>
        <dbReference type="SAM" id="MobiDB-lite"/>
    </source>
</evidence>
<name>A0AAV9UA17_9PEZI</name>
<dbReference type="AlphaFoldDB" id="A0AAV9UA17"/>
<sequence>MRTSFAVLALSAAAIVAAQSAIDEGRERYYFFFTNPSRCSSATGCTDEQPPCGSQNRTCGDKTCGTWGGMQNVCCNAVHSGSSTEDCGPWKDTLEKADIKTAGTAATTTEPDVLCSDSENYIISVPDLSGRNICCPKGRDSVVQLQYNDLLNNVTVVGARCIPAVGGTSNAPSGDKSDPPSTTGTSSGSSSSSSPNAASRLQGAFALAPIALLALAGL</sequence>
<evidence type="ECO:0000256" key="2">
    <source>
        <dbReference type="SAM" id="SignalP"/>
    </source>
</evidence>
<proteinExistence type="predicted"/>
<protein>
    <recommendedName>
        <fullName evidence="5">Secreted protein</fullName>
    </recommendedName>
</protein>
<feature type="signal peptide" evidence="2">
    <location>
        <begin position="1"/>
        <end position="18"/>
    </location>
</feature>
<evidence type="ECO:0000313" key="3">
    <source>
        <dbReference type="EMBL" id="KAK6336298.1"/>
    </source>
</evidence>
<keyword evidence="2" id="KW-0732">Signal</keyword>
<comment type="caution">
    <text evidence="3">The sequence shown here is derived from an EMBL/GenBank/DDBJ whole genome shotgun (WGS) entry which is preliminary data.</text>
</comment>
<organism evidence="3 4">
    <name type="scientific">Orbilia brochopaga</name>
    <dbReference type="NCBI Taxonomy" id="3140254"/>
    <lineage>
        <taxon>Eukaryota</taxon>
        <taxon>Fungi</taxon>
        <taxon>Dikarya</taxon>
        <taxon>Ascomycota</taxon>
        <taxon>Pezizomycotina</taxon>
        <taxon>Orbiliomycetes</taxon>
        <taxon>Orbiliales</taxon>
        <taxon>Orbiliaceae</taxon>
        <taxon>Orbilia</taxon>
    </lineage>
</organism>
<evidence type="ECO:0000313" key="4">
    <source>
        <dbReference type="Proteomes" id="UP001375240"/>
    </source>
</evidence>